<dbReference type="Pfam" id="PF23598">
    <property type="entry name" value="LRR_14"/>
    <property type="match status" value="1"/>
</dbReference>
<feature type="region of interest" description="Disordered" evidence="10">
    <location>
        <begin position="206"/>
        <end position="231"/>
    </location>
</feature>
<keyword evidence="13" id="KW-1185">Reference proteome</keyword>
<dbReference type="Gene3D" id="1.10.10.60">
    <property type="entry name" value="Homeodomain-like"/>
    <property type="match status" value="1"/>
</dbReference>
<dbReference type="Pfam" id="PF00249">
    <property type="entry name" value="Myb_DNA-binding"/>
    <property type="match status" value="1"/>
</dbReference>
<organism evidence="12 13">
    <name type="scientific">Oldenlandia corymbosa var. corymbosa</name>
    <dbReference type="NCBI Taxonomy" id="529605"/>
    <lineage>
        <taxon>Eukaryota</taxon>
        <taxon>Viridiplantae</taxon>
        <taxon>Streptophyta</taxon>
        <taxon>Embryophyta</taxon>
        <taxon>Tracheophyta</taxon>
        <taxon>Spermatophyta</taxon>
        <taxon>Magnoliopsida</taxon>
        <taxon>eudicotyledons</taxon>
        <taxon>Gunneridae</taxon>
        <taxon>Pentapetalae</taxon>
        <taxon>asterids</taxon>
        <taxon>lamiids</taxon>
        <taxon>Gentianales</taxon>
        <taxon>Rubiaceae</taxon>
        <taxon>Rubioideae</taxon>
        <taxon>Spermacoceae</taxon>
        <taxon>Hedyotis-Oldenlandia complex</taxon>
        <taxon>Oldenlandia</taxon>
    </lineage>
</organism>
<dbReference type="InterPro" id="IPR006447">
    <property type="entry name" value="Myb_dom_plants"/>
</dbReference>
<dbReference type="SUPFAM" id="SSF46689">
    <property type="entry name" value="Homeodomain-like"/>
    <property type="match status" value="1"/>
</dbReference>
<sequence>MLVQSPPSPTPPQSSRADRSQRGSRRNQVSGRGGGRRGYTPPAPGETCQLCGILNHTAATCRRHFDTNFVPRPPAVRSAAYAQAGSPAPPSAGLLPLPSYPEATMSLQAHMAHISNDYTAAYLVSLGQWHARLGHPNNVTLRTLGSYIGPSSSDCSPPPPPPPPSSPFNAFLNGVLTQANVVLSRLDDISFAALKRIWVPNSSAEFDSSELGSTSGGSGGAGDGSGGEEPVRTLKRPRLVWPPQLHKRFVDAVAHLGIKNAVPKTIMQLMSVNGLTRENVASHLQKYRLYLKRIQEISNGGGGGGGINVPIDEHWYKSSMELHLRLLKVMVVYTGKWSYEEKANHLGKNSLLLSLESHFNDIADMVSGADFRRHPEKYSINSFNSRYYFLQDFQKEFAATCGELVRSFYQQSQSPAAAAHPIPLPPAVSDFYDFVASVQELLACFPRELEGYVKLSRIRMHWLPSHSDSMKTEIEAVDLFLETLKLVISTVEDLCGVDQERHKEKLHGCLTAAGSLVLSTIYIGCQNQMLERYSSTFPEAMLHGFAVMTLKLANQIQNFVKLYVHGNKGKKLEDHNELVDHHLKLFAFAHVTREACSSLIGFIPNVFSSNLAHKVKLIRPEMFVLELYQHEPKLCQEDREGTISETFTFLSEFFKSPEPARFMEYKEKQQLTCIEALLRGTGRFTEDVIINLSPSIFKLFKAEAMSMVLSDDNTSLMFKANYRLETLQKSLIFLRALLSDPQKSDNAVEVLEDVNVSTFIEALASETVKLVCSFGQQKIDNSQPFEMRDNMLYHLSEKIVHNFSEIKADFQDRHWLSFSSFPTEDEIYFVDSLLTGMKKILTANEPHFVCFGKVGELESLRSFLKDVQQQNPAKEEQSLVCIVSEAYRIISTFEDRDAFTWYDRMVLFNAIEEIMLLKAHFLEHFQDRTTEQQQKLQSCFAAAGTLVLSILCLGSQNQTMNQCDFRLLEKMLHDCAILPPVLISPKDYFQFLQVYWEIIKVAPKQVQVYRTSLQFLEKMVGMLDQPLVDLLLKLEDHNKQVDHRVKLAFAHAVREACSSLIDFIPNVMSSKLGNKLKLSRAEMFVHELYYSKSKLCGDKQVTTIREAFSFLNEFFKSPEPTLFMEYREKQAFIRIEALLRHEGKLTEDMIIKLSLPIFKLFKAEAMSTLLIDDNSSLKFKQCYRLETLERILIFLGALLLGPPKHDYVEDKDDRIGNHQPFEMKKELLPYLSKKIELNLVEINEAFQAGSRWLTFHFPSKDVIHFVGFLLADLKKVLTDKYDILSLEKDQVEPLLEELEVLISFLQDVNRQKKDLSEQEQRVVSLIHEAEYIISLFVAGDTPVWYYQTVIFNIIEEIRLIKAHLLECCVQPPLGRKAPEARNLETDEVVVGFNDHAKVIVGKLTTGSSQRHIVSIIGMGGLGKTTLAKKVYGDITILHHFEIRAWCSVSQVYRKRQLLLDILESFGQVTDEIKAKDENDLAQILYQRLKGKRYLIVIDDIWSIKPWSDLQISLPNDNRGSRILFTSRVEEVVKDIGEREPYILPSLSDSGSWDLLEKKLFPGGSCPEHLQEVELCGQRLHSLLLLSTGDSDRHFKDFSSICQNLKILRVLDLEQMTIDTRFFNGIESMFCLNYLAVGGNIDSIPSSIAQLWNLESLIVKATKGTVEVPRTLWSMQRLRYVQVHPRARFNIPDNEFENPVVLHNLVAFSLPTFIVRTEAEKVLKRLIRVKKLRFILGPGWTQSYYDKNLELAYLDQLESLKIVYNGSGSPCGISFPSTLKKLTLSNFRLPWKYIEVIRQLSNLEVLKLLSRSFDGKIWEMDAEADFPNLKYLKLVNLNLAKWNAYSDCFPSLEQLVVHSCSNLEEIPSSFGESDTLQMIDMKWCSRSAANSAVKIYNQQVEELGNKEFKVFKTDRVSF</sequence>
<evidence type="ECO:0000256" key="8">
    <source>
        <dbReference type="ARBA" id="ARBA00023163"/>
    </source>
</evidence>
<dbReference type="GO" id="GO:0006952">
    <property type="term" value="P:defense response"/>
    <property type="evidence" value="ECO:0007669"/>
    <property type="project" value="UniProtKB-KW"/>
</dbReference>
<dbReference type="InterPro" id="IPR009057">
    <property type="entry name" value="Homeodomain-like_sf"/>
</dbReference>
<keyword evidence="4" id="KW-0547">Nucleotide-binding</keyword>
<evidence type="ECO:0000256" key="5">
    <source>
        <dbReference type="ARBA" id="ARBA00022821"/>
    </source>
</evidence>
<evidence type="ECO:0000256" key="9">
    <source>
        <dbReference type="ARBA" id="ARBA00023242"/>
    </source>
</evidence>
<feature type="domain" description="HTH myb-type" evidence="11">
    <location>
        <begin position="241"/>
        <end position="292"/>
    </location>
</feature>
<dbReference type="InterPro" id="IPR055414">
    <property type="entry name" value="LRR_R13L4/SHOC2-like"/>
</dbReference>
<dbReference type="InterPro" id="IPR001005">
    <property type="entry name" value="SANT/Myb"/>
</dbReference>
<keyword evidence="7" id="KW-0805">Transcription regulation</keyword>
<protein>
    <submittedName>
        <fullName evidence="12">OLC1v1012815C1</fullName>
    </submittedName>
</protein>
<feature type="region of interest" description="Disordered" evidence="10">
    <location>
        <begin position="1"/>
        <end position="43"/>
    </location>
</feature>
<comment type="subcellular location">
    <subcellularLocation>
        <location evidence="1">Nucleus</location>
    </subcellularLocation>
</comment>
<evidence type="ECO:0000256" key="7">
    <source>
        <dbReference type="ARBA" id="ARBA00023015"/>
    </source>
</evidence>
<evidence type="ECO:0000256" key="2">
    <source>
        <dbReference type="ARBA" id="ARBA00008894"/>
    </source>
</evidence>
<dbReference type="GO" id="GO:0005524">
    <property type="term" value="F:ATP binding"/>
    <property type="evidence" value="ECO:0007669"/>
    <property type="project" value="UniProtKB-KW"/>
</dbReference>
<dbReference type="Pfam" id="PF00931">
    <property type="entry name" value="NB-ARC"/>
    <property type="match status" value="1"/>
</dbReference>
<dbReference type="EMBL" id="OX459124">
    <property type="protein sequence ID" value="CAI9112369.1"/>
    <property type="molecule type" value="Genomic_DNA"/>
</dbReference>
<dbReference type="SUPFAM" id="SSF52540">
    <property type="entry name" value="P-loop containing nucleoside triphosphate hydrolases"/>
    <property type="match status" value="1"/>
</dbReference>
<keyword evidence="3" id="KW-0677">Repeat</keyword>
<proteinExistence type="inferred from homology"/>
<evidence type="ECO:0000256" key="6">
    <source>
        <dbReference type="ARBA" id="ARBA00022840"/>
    </source>
</evidence>
<feature type="compositionally biased region" description="Pro residues" evidence="10">
    <location>
        <begin position="1"/>
        <end position="12"/>
    </location>
</feature>
<comment type="similarity">
    <text evidence="2">Belongs to the disease resistance NB-LRR family.</text>
</comment>
<dbReference type="Gene3D" id="3.80.10.10">
    <property type="entry name" value="Ribonuclease Inhibitor"/>
    <property type="match status" value="1"/>
</dbReference>
<dbReference type="InterPro" id="IPR032675">
    <property type="entry name" value="LRR_dom_sf"/>
</dbReference>
<evidence type="ECO:0000256" key="1">
    <source>
        <dbReference type="ARBA" id="ARBA00004123"/>
    </source>
</evidence>
<name>A0AAV1DXH3_OLDCO</name>
<keyword evidence="5" id="KW-0611">Plant defense</keyword>
<dbReference type="FunFam" id="3.40.50.300:FF:001091">
    <property type="entry name" value="Probable disease resistance protein At1g61300"/>
    <property type="match status" value="1"/>
</dbReference>
<dbReference type="InterPro" id="IPR002182">
    <property type="entry name" value="NB-ARC"/>
</dbReference>
<evidence type="ECO:0000256" key="3">
    <source>
        <dbReference type="ARBA" id="ARBA00022737"/>
    </source>
</evidence>
<dbReference type="GO" id="GO:0005634">
    <property type="term" value="C:nucleus"/>
    <property type="evidence" value="ECO:0007669"/>
    <property type="project" value="UniProtKB-SubCell"/>
</dbReference>
<reference evidence="12" key="1">
    <citation type="submission" date="2023-03" db="EMBL/GenBank/DDBJ databases">
        <authorList>
            <person name="Julca I."/>
        </authorList>
    </citation>
    <scope>NUCLEOTIDE SEQUENCE</scope>
</reference>
<dbReference type="Proteomes" id="UP001161247">
    <property type="component" value="Chromosome 7"/>
</dbReference>
<accession>A0AAV1DXH3</accession>
<dbReference type="FunFam" id="1.10.10.60:FF:000007">
    <property type="entry name" value="Two-component response regulator"/>
    <property type="match status" value="1"/>
</dbReference>
<dbReference type="InterPro" id="IPR027417">
    <property type="entry name" value="P-loop_NTPase"/>
</dbReference>
<dbReference type="SUPFAM" id="SSF52058">
    <property type="entry name" value="L domain-like"/>
    <property type="match status" value="1"/>
</dbReference>
<dbReference type="PANTHER" id="PTHR15140">
    <property type="entry name" value="TUBULIN-SPECIFIC CHAPERONE E"/>
    <property type="match status" value="1"/>
</dbReference>
<keyword evidence="6" id="KW-0067">ATP-binding</keyword>
<dbReference type="GO" id="GO:0043531">
    <property type="term" value="F:ADP binding"/>
    <property type="evidence" value="ECO:0007669"/>
    <property type="project" value="InterPro"/>
</dbReference>
<evidence type="ECO:0000313" key="12">
    <source>
        <dbReference type="EMBL" id="CAI9112369.1"/>
    </source>
</evidence>
<gene>
    <name evidence="12" type="ORF">OLC1_LOCUS19582</name>
</gene>
<dbReference type="PROSITE" id="PS51294">
    <property type="entry name" value="HTH_MYB"/>
    <property type="match status" value="1"/>
</dbReference>
<feature type="compositionally biased region" description="Gly residues" evidence="10">
    <location>
        <begin position="214"/>
        <end position="227"/>
    </location>
</feature>
<evidence type="ECO:0000256" key="4">
    <source>
        <dbReference type="ARBA" id="ARBA00022741"/>
    </source>
</evidence>
<dbReference type="NCBIfam" id="TIGR01557">
    <property type="entry name" value="myb_SHAQKYF"/>
    <property type="match status" value="1"/>
</dbReference>
<dbReference type="GO" id="GO:0003677">
    <property type="term" value="F:DNA binding"/>
    <property type="evidence" value="ECO:0007669"/>
    <property type="project" value="InterPro"/>
</dbReference>
<dbReference type="PANTHER" id="PTHR15140:SF39">
    <property type="entry name" value="LATE BLIGHT RESISTANCE PROTEIN HOMOLOG R1B-14"/>
    <property type="match status" value="1"/>
</dbReference>
<evidence type="ECO:0000259" key="11">
    <source>
        <dbReference type="PROSITE" id="PS51294"/>
    </source>
</evidence>
<evidence type="ECO:0000313" key="13">
    <source>
        <dbReference type="Proteomes" id="UP001161247"/>
    </source>
</evidence>
<dbReference type="InterPro" id="IPR017930">
    <property type="entry name" value="Myb_dom"/>
</dbReference>
<dbReference type="Gene3D" id="3.40.50.300">
    <property type="entry name" value="P-loop containing nucleotide triphosphate hydrolases"/>
    <property type="match status" value="1"/>
</dbReference>
<keyword evidence="8" id="KW-0804">Transcription</keyword>
<evidence type="ECO:0000256" key="10">
    <source>
        <dbReference type="SAM" id="MobiDB-lite"/>
    </source>
</evidence>
<keyword evidence="9" id="KW-0539">Nucleus</keyword>
<dbReference type="PRINTS" id="PR00364">
    <property type="entry name" value="DISEASERSIST"/>
</dbReference>